<dbReference type="PANTHER" id="PTHR43674">
    <property type="entry name" value="NITRILASE C965.09-RELATED"/>
    <property type="match status" value="1"/>
</dbReference>
<dbReference type="GO" id="GO:0004040">
    <property type="term" value="F:amidase activity"/>
    <property type="evidence" value="ECO:0007669"/>
    <property type="project" value="UniProtKB-EC"/>
</dbReference>
<dbReference type="PANTHER" id="PTHR43674:SF16">
    <property type="entry name" value="CARBON-NITROGEN FAMILY, PUTATIVE (AFU_ORTHOLOGUE AFUA_5G02350)-RELATED"/>
    <property type="match status" value="1"/>
</dbReference>
<dbReference type="PROSITE" id="PS50263">
    <property type="entry name" value="CN_HYDROLASE"/>
    <property type="match status" value="1"/>
</dbReference>
<dbReference type="EC" id="3.5.1.4" evidence="3"/>
<dbReference type="SUPFAM" id="SSF56317">
    <property type="entry name" value="Carbon-nitrogen hydrolase"/>
    <property type="match status" value="1"/>
</dbReference>
<dbReference type="CDD" id="cd07197">
    <property type="entry name" value="nitrilase"/>
    <property type="match status" value="1"/>
</dbReference>
<name>A0A0U1L5S4_9FIRM</name>
<protein>
    <submittedName>
        <fullName evidence="3">Aliphatic amidase amiE</fullName>
        <ecNumber evidence="3">3.5.1.4</ecNumber>
    </submittedName>
</protein>
<dbReference type="EMBL" id="CTRP01000014">
    <property type="protein sequence ID" value="CQR74503.1"/>
    <property type="molecule type" value="Genomic_DNA"/>
</dbReference>
<reference evidence="4" key="1">
    <citation type="submission" date="2015-03" db="EMBL/GenBank/DDBJ databases">
        <authorList>
            <person name="Nijsse Bart"/>
        </authorList>
    </citation>
    <scope>NUCLEOTIDE SEQUENCE [LARGE SCALE GENOMIC DNA]</scope>
</reference>
<dbReference type="Gene3D" id="3.60.110.10">
    <property type="entry name" value="Carbon-nitrogen hydrolase"/>
    <property type="match status" value="1"/>
</dbReference>
<evidence type="ECO:0000256" key="1">
    <source>
        <dbReference type="ARBA" id="ARBA00022801"/>
    </source>
</evidence>
<evidence type="ECO:0000259" key="2">
    <source>
        <dbReference type="PROSITE" id="PS50263"/>
    </source>
</evidence>
<dbReference type="InterPro" id="IPR036526">
    <property type="entry name" value="C-N_Hydrolase_sf"/>
</dbReference>
<accession>A0A0U1L5S4</accession>
<evidence type="ECO:0000313" key="3">
    <source>
        <dbReference type="EMBL" id="CQR74503.1"/>
    </source>
</evidence>
<organism evidence="3 4">
    <name type="scientific">Sporomusa ovata</name>
    <dbReference type="NCBI Taxonomy" id="2378"/>
    <lineage>
        <taxon>Bacteria</taxon>
        <taxon>Bacillati</taxon>
        <taxon>Bacillota</taxon>
        <taxon>Negativicutes</taxon>
        <taxon>Selenomonadales</taxon>
        <taxon>Sporomusaceae</taxon>
        <taxon>Sporomusa</taxon>
    </lineage>
</organism>
<sequence length="257" mass="28194">MKVALLHVDVSGGPESRNLEILSQSIRLAAGVGARWIVTPETAVQGYFFACERETKPIEIPIQPSITVEPIQKLAAERQVTVFLCCAEQDEESSKYYNSCLVIGPDGNVLGRHRKKQAHSGVSEGWANKGEQLEPIMCGDRKAGILICADSWYEENAVALADKGADIIVVPAAWPPNSCGGPPENAWKKASAVSKRALWVCNQTGKQERLDFTHAQSAVVVDGEMRLEYSGDPAVLLFEWDFNKQCPWVNEFAVLPL</sequence>
<dbReference type="InterPro" id="IPR003010">
    <property type="entry name" value="C-N_Hydrolase"/>
</dbReference>
<proteinExistence type="predicted"/>
<dbReference type="Proteomes" id="UP000049855">
    <property type="component" value="Unassembled WGS sequence"/>
</dbReference>
<dbReference type="RefSeq" id="WP_021170487.1">
    <property type="nucleotide sequence ID" value="NZ_CTRP01000014.1"/>
</dbReference>
<dbReference type="AlphaFoldDB" id="A0A0U1L5S4"/>
<feature type="domain" description="CN hydrolase" evidence="2">
    <location>
        <begin position="1"/>
        <end position="242"/>
    </location>
</feature>
<keyword evidence="1 3" id="KW-0378">Hydrolase</keyword>
<keyword evidence="4" id="KW-1185">Reference proteome</keyword>
<dbReference type="Pfam" id="PF00795">
    <property type="entry name" value="CN_hydrolase"/>
    <property type="match status" value="1"/>
</dbReference>
<gene>
    <name evidence="3" type="ORF">SpAn4DRAFT_0965</name>
</gene>
<evidence type="ECO:0000313" key="4">
    <source>
        <dbReference type="Proteomes" id="UP000049855"/>
    </source>
</evidence>
<dbReference type="InterPro" id="IPR050345">
    <property type="entry name" value="Aliph_Amidase/BUP"/>
</dbReference>